<protein>
    <submittedName>
        <fullName evidence="1">Uncharacterized protein</fullName>
    </submittedName>
</protein>
<proteinExistence type="predicted"/>
<organism evidence="1 2">
    <name type="scientific">Streblomastix strix</name>
    <dbReference type="NCBI Taxonomy" id="222440"/>
    <lineage>
        <taxon>Eukaryota</taxon>
        <taxon>Metamonada</taxon>
        <taxon>Preaxostyla</taxon>
        <taxon>Oxymonadida</taxon>
        <taxon>Streblomastigidae</taxon>
        <taxon>Streblomastix</taxon>
    </lineage>
</organism>
<dbReference type="PANTHER" id="PTHR45661">
    <property type="entry name" value="SURFACE ANTIGEN"/>
    <property type="match status" value="1"/>
</dbReference>
<reference evidence="1 2" key="1">
    <citation type="submission" date="2019-03" db="EMBL/GenBank/DDBJ databases">
        <title>Single cell metagenomics reveals metabolic interactions within the superorganism composed of flagellate Streblomastix strix and complex community of Bacteroidetes bacteria on its surface.</title>
        <authorList>
            <person name="Treitli S.C."/>
            <person name="Kolisko M."/>
            <person name="Husnik F."/>
            <person name="Keeling P."/>
            <person name="Hampl V."/>
        </authorList>
    </citation>
    <scope>NUCLEOTIDE SEQUENCE [LARGE SCALE GENOMIC DNA]</scope>
    <source>
        <strain evidence="1">ST1C</strain>
    </source>
</reference>
<dbReference type="PANTHER" id="PTHR45661:SF3">
    <property type="entry name" value="IG-LIKE DOMAIN-CONTAINING PROTEIN"/>
    <property type="match status" value="1"/>
</dbReference>
<dbReference type="Pfam" id="PF13306">
    <property type="entry name" value="LRR_5"/>
    <property type="match status" value="2"/>
</dbReference>
<feature type="non-terminal residue" evidence="1">
    <location>
        <position position="1"/>
    </location>
</feature>
<evidence type="ECO:0000313" key="2">
    <source>
        <dbReference type="Proteomes" id="UP000324800"/>
    </source>
</evidence>
<sequence length="945" mass="101245">IEYSLSGKYWAKATSGVAIATGGSHIHFRGTGRTGLYTGEAAGNPWTVNGTDVIIRGNFNALLDYNSPPTTVNSYAFCYMFYQCSSIKTVSAQLPATTVGQNSYLYMFYGCTNLTGAPMLPAINIGAYCYSYMFCECTSLVEAPLLPATVMANNCYAYMFKNCTNLTMAPALDTRPIPRNLIIDPLVGIATLTVASAQSAEPNLYSKLVPVTFQLGVTLVLLAIVKQSTQSPTPAVPPPPPQLVAPSSVPAGRLGAFTRLVQQLNIQQQQLLARVTLSKAGAIVRLVQFLNIQAQQLFAITVAGNRGASTRLVHSQNMQLQQYAPIFIAGNIGAPQKAYEFTVVGGELQSSNALKLPLIITSVPFTVQGLPAASPVYSPVRPVPRNLINAPALPYTGQIKPYAYSSMFSGCNALLTAPTLPSVNIQESGYFEMFKDCESLLVAPALMATSLDSEYTYSGMFSGCTELITAPNADVYTLMHPPHANMFNGCINMDEPLMYCEIPISWGGGADCRSLEFHNATSIIPKFTTTGGDIEYSLSGKYWAKATSGVAIATGGSHIHFRGTGRTGLYTGEAAGNPWTVNGTDVIIRGNFNALLDYNSPPTTVNSYAFCYMFYQCSSIKTVSAQLPATTVGQNSYLYMFYGCTNLTGAPMLPAINIGAYCYSYMFCECTSLVEAPLLPATVMANNCYAYMFKNCTNLTMAPALDSVTLASNCYYYMFSYCTSLVNAPNLPAGTLEGACYMGMFNQCTNLFSAPRADVYTTKTPPQNAMFTGCTHLTEPLLWCAIPTSWGGGGGTAGVGDCVDYFTIANSTSVTPNWNVTGTSFEYKLGSADWADATVNVAIPTNGSIIRFRGMGRAVAGNRGASTRLVHSQNMQLQQYAPIFIAGNIGAPQKAYEFTVVGGELQSSNALKLPLIITSVPFTVQGLPAASPVYSPVRPVPRKCI</sequence>
<accession>A0A5J4UWR2</accession>
<dbReference type="EMBL" id="SNRW01011796">
    <property type="protein sequence ID" value="KAA6374674.1"/>
    <property type="molecule type" value="Genomic_DNA"/>
</dbReference>
<dbReference type="InterPro" id="IPR053139">
    <property type="entry name" value="Surface_bspA-like"/>
</dbReference>
<dbReference type="InterPro" id="IPR026906">
    <property type="entry name" value="LRR_5"/>
</dbReference>
<dbReference type="InterPro" id="IPR032675">
    <property type="entry name" value="LRR_dom_sf"/>
</dbReference>
<comment type="caution">
    <text evidence="1">The sequence shown here is derived from an EMBL/GenBank/DDBJ whole genome shotgun (WGS) entry which is preliminary data.</text>
</comment>
<evidence type="ECO:0000313" key="1">
    <source>
        <dbReference type="EMBL" id="KAA6374674.1"/>
    </source>
</evidence>
<dbReference type="Gene3D" id="3.80.10.10">
    <property type="entry name" value="Ribonuclease Inhibitor"/>
    <property type="match status" value="2"/>
</dbReference>
<gene>
    <name evidence="1" type="ORF">EZS28_029799</name>
</gene>
<dbReference type="Proteomes" id="UP000324800">
    <property type="component" value="Unassembled WGS sequence"/>
</dbReference>
<name>A0A5J4UWR2_9EUKA</name>
<dbReference type="AlphaFoldDB" id="A0A5J4UWR2"/>